<sequence length="368" mass="40780">LHKGIGQLESLASLDPEPQTPTSPACQTEIGNLSKLWEMPLDGLKLSLDAFAYPRSNQGPPHAGRFGGRGKTSLLRAHDEAENSPRDSRRRRGHRRHAVVVPPATTASPEVGDLPAELLGLCRGQEEFYATHQCFLSQRAIYLLIYSLQWKAATSEAPPTEALAAVNIKAPGPAVLHLRRHHATPCPSSGPTRDTIIREYYSNKNRDNDSSTRLRRDCRIRGEDLSVLQWYQLRKMATDAGLNMNDEKLSQLSDSCTRAACWLHFDIQPTGSTIYRRQIDVVIEEWYPGLTDRTFARQSLSNSSSKQPHQARSSSSAVVFHTFSFDDIVNEAGIARGNPVSRFAADRTSRARAVEQSGAGCYVERFGG</sequence>
<accession>A0A1I8FCL2</accession>
<protein>
    <submittedName>
        <fullName evidence="3">Homeobox domain-containing protein</fullName>
    </submittedName>
</protein>
<dbReference type="AlphaFoldDB" id="A0A1I8FCL2"/>
<name>A0A1I8FCL2_9PLAT</name>
<evidence type="ECO:0000313" key="2">
    <source>
        <dbReference type="Proteomes" id="UP000095280"/>
    </source>
</evidence>
<evidence type="ECO:0000256" key="1">
    <source>
        <dbReference type="SAM" id="MobiDB-lite"/>
    </source>
</evidence>
<reference evidence="3" key="1">
    <citation type="submission" date="2016-11" db="UniProtKB">
        <authorList>
            <consortium name="WormBaseParasite"/>
        </authorList>
    </citation>
    <scope>IDENTIFICATION</scope>
</reference>
<feature type="compositionally biased region" description="Basic and acidic residues" evidence="1">
    <location>
        <begin position="76"/>
        <end position="87"/>
    </location>
</feature>
<feature type="region of interest" description="Disordered" evidence="1">
    <location>
        <begin position="75"/>
        <end position="96"/>
    </location>
</feature>
<dbReference type="Proteomes" id="UP000095280">
    <property type="component" value="Unplaced"/>
</dbReference>
<feature type="region of interest" description="Disordered" evidence="1">
    <location>
        <begin position="1"/>
        <end position="26"/>
    </location>
</feature>
<proteinExistence type="predicted"/>
<keyword evidence="2" id="KW-1185">Reference proteome</keyword>
<dbReference type="WBParaSite" id="maker-unitig_29450-snap-gene-0.2-mRNA-1">
    <property type="protein sequence ID" value="maker-unitig_29450-snap-gene-0.2-mRNA-1"/>
    <property type="gene ID" value="maker-unitig_29450-snap-gene-0.2"/>
</dbReference>
<organism evidence="2 3">
    <name type="scientific">Macrostomum lignano</name>
    <dbReference type="NCBI Taxonomy" id="282301"/>
    <lineage>
        <taxon>Eukaryota</taxon>
        <taxon>Metazoa</taxon>
        <taxon>Spiralia</taxon>
        <taxon>Lophotrochozoa</taxon>
        <taxon>Platyhelminthes</taxon>
        <taxon>Rhabditophora</taxon>
        <taxon>Macrostomorpha</taxon>
        <taxon>Macrostomida</taxon>
        <taxon>Macrostomidae</taxon>
        <taxon>Macrostomum</taxon>
    </lineage>
</organism>
<evidence type="ECO:0000313" key="3">
    <source>
        <dbReference type="WBParaSite" id="maker-unitig_29450-snap-gene-0.2-mRNA-1"/>
    </source>
</evidence>